<reference evidence="1 2" key="1">
    <citation type="submission" date="2017-10" db="EMBL/GenBank/DDBJ databases">
        <title>Sedimentibacterium mangrovi gen. nov., sp. nov., a novel member of family Phyllobacteriacea isolated from mangrove sediment.</title>
        <authorList>
            <person name="Liao H."/>
            <person name="Tian Y."/>
        </authorList>
    </citation>
    <scope>NUCLEOTIDE SEQUENCE [LARGE SCALE GENOMIC DNA]</scope>
    <source>
        <strain evidence="1 2">X9-2-2</strain>
    </source>
</reference>
<keyword evidence="2" id="KW-1185">Reference proteome</keyword>
<sequence length="72" mass="7964">MTSDSFSTRRNEDGSIDMDFYRQKARVERNFGIASAATAVEAAMVRMARFFRPGSQRSAVAGMRMGGLGQPR</sequence>
<dbReference type="RefSeq" id="WP_099303190.1">
    <property type="nucleotide sequence ID" value="NZ_PDVP01000001.1"/>
</dbReference>
<accession>A0A2G1QTC9</accession>
<dbReference type="EMBL" id="PDVP01000001">
    <property type="protein sequence ID" value="PHP68783.1"/>
    <property type="molecule type" value="Genomic_DNA"/>
</dbReference>
<comment type="caution">
    <text evidence="1">The sequence shown here is derived from an EMBL/GenBank/DDBJ whole genome shotgun (WGS) entry which is preliminary data.</text>
</comment>
<gene>
    <name evidence="1" type="ORF">CSC94_01945</name>
</gene>
<name>A0A2G1QTC9_9HYPH</name>
<dbReference type="AlphaFoldDB" id="A0A2G1QTC9"/>
<organism evidence="1 2">
    <name type="scientific">Zhengella mangrovi</name>
    <dbReference type="NCBI Taxonomy" id="1982044"/>
    <lineage>
        <taxon>Bacteria</taxon>
        <taxon>Pseudomonadati</taxon>
        <taxon>Pseudomonadota</taxon>
        <taxon>Alphaproteobacteria</taxon>
        <taxon>Hyphomicrobiales</taxon>
        <taxon>Notoacmeibacteraceae</taxon>
        <taxon>Zhengella</taxon>
    </lineage>
</organism>
<proteinExistence type="predicted"/>
<evidence type="ECO:0000313" key="2">
    <source>
        <dbReference type="Proteomes" id="UP000221168"/>
    </source>
</evidence>
<protein>
    <submittedName>
        <fullName evidence="1">Uncharacterized protein</fullName>
    </submittedName>
</protein>
<dbReference type="Proteomes" id="UP000221168">
    <property type="component" value="Unassembled WGS sequence"/>
</dbReference>
<evidence type="ECO:0000313" key="1">
    <source>
        <dbReference type="EMBL" id="PHP68783.1"/>
    </source>
</evidence>